<keyword evidence="2" id="KW-0472">Membrane</keyword>
<gene>
    <name evidence="4" type="ORF">BB8028_0005g06640</name>
</gene>
<accession>A0A2S7YG30</accession>
<reference evidence="4 5" key="1">
    <citation type="submission" date="2016-07" db="EMBL/GenBank/DDBJ databases">
        <title>Comparative genomics of the entomopathogenic fungus Beauveria bassiana.</title>
        <authorList>
            <person name="Valero Jimenez C.A."/>
            <person name="Zwaan B.J."/>
            <person name="Van Kan J.A."/>
            <person name="Takken W."/>
            <person name="Debets A.J."/>
            <person name="Schoustra S.E."/>
            <person name="Koenraadt C.J."/>
        </authorList>
    </citation>
    <scope>NUCLEOTIDE SEQUENCE [LARGE SCALE GENOMIC DNA]</scope>
    <source>
        <strain evidence="4 5">ARSEF 8028</strain>
    </source>
</reference>
<dbReference type="PROSITE" id="PS00636">
    <property type="entry name" value="DNAJ_1"/>
    <property type="match status" value="1"/>
</dbReference>
<evidence type="ECO:0000256" key="2">
    <source>
        <dbReference type="SAM" id="Phobius"/>
    </source>
</evidence>
<evidence type="ECO:0000313" key="5">
    <source>
        <dbReference type="Proteomes" id="UP000237441"/>
    </source>
</evidence>
<dbReference type="OrthoDB" id="445556at2759"/>
<dbReference type="Gene3D" id="1.10.287.110">
    <property type="entry name" value="DnaJ domain"/>
    <property type="match status" value="1"/>
</dbReference>
<dbReference type="InterPro" id="IPR001623">
    <property type="entry name" value="DnaJ_domain"/>
</dbReference>
<feature type="compositionally biased region" description="Low complexity" evidence="1">
    <location>
        <begin position="91"/>
        <end position="111"/>
    </location>
</feature>
<feature type="transmembrane region" description="Helical" evidence="2">
    <location>
        <begin position="196"/>
        <end position="214"/>
    </location>
</feature>
<protein>
    <recommendedName>
        <fullName evidence="3">J domain-containing protein</fullName>
    </recommendedName>
</protein>
<keyword evidence="2" id="KW-1133">Transmembrane helix</keyword>
<feature type="region of interest" description="Disordered" evidence="1">
    <location>
        <begin position="1"/>
        <end position="56"/>
    </location>
</feature>
<organism evidence="4 5">
    <name type="scientific">Beauveria bassiana</name>
    <name type="common">White muscardine disease fungus</name>
    <name type="synonym">Tritirachium shiotae</name>
    <dbReference type="NCBI Taxonomy" id="176275"/>
    <lineage>
        <taxon>Eukaryota</taxon>
        <taxon>Fungi</taxon>
        <taxon>Dikarya</taxon>
        <taxon>Ascomycota</taxon>
        <taxon>Pezizomycotina</taxon>
        <taxon>Sordariomycetes</taxon>
        <taxon>Hypocreomycetidae</taxon>
        <taxon>Hypocreales</taxon>
        <taxon>Cordycipitaceae</taxon>
        <taxon>Beauveria</taxon>
    </lineage>
</organism>
<dbReference type="InterPro" id="IPR036869">
    <property type="entry name" value="J_dom_sf"/>
</dbReference>
<name>A0A2S7YG30_BEABA</name>
<feature type="compositionally biased region" description="Low complexity" evidence="1">
    <location>
        <begin position="30"/>
        <end position="39"/>
    </location>
</feature>
<dbReference type="SUPFAM" id="SSF46565">
    <property type="entry name" value="Chaperone J-domain"/>
    <property type="match status" value="1"/>
</dbReference>
<proteinExistence type="predicted"/>
<evidence type="ECO:0000259" key="3">
    <source>
        <dbReference type="PROSITE" id="PS50076"/>
    </source>
</evidence>
<evidence type="ECO:0000256" key="1">
    <source>
        <dbReference type="SAM" id="MobiDB-lite"/>
    </source>
</evidence>
<feature type="region of interest" description="Disordered" evidence="1">
    <location>
        <begin position="275"/>
        <end position="313"/>
    </location>
</feature>
<dbReference type="InterPro" id="IPR018253">
    <property type="entry name" value="DnaJ_domain_CS"/>
</dbReference>
<dbReference type="EMBL" id="JRHA01000005">
    <property type="protein sequence ID" value="PQK15150.1"/>
    <property type="molecule type" value="Genomic_DNA"/>
</dbReference>
<feature type="region of interest" description="Disordered" evidence="1">
    <location>
        <begin position="88"/>
        <end position="115"/>
    </location>
</feature>
<comment type="caution">
    <text evidence="4">The sequence shown here is derived from an EMBL/GenBank/DDBJ whole genome shotgun (WGS) entry which is preliminary data.</text>
</comment>
<dbReference type="AlphaFoldDB" id="A0A2S7YG30"/>
<evidence type="ECO:0000313" key="4">
    <source>
        <dbReference type="EMBL" id="PQK15150.1"/>
    </source>
</evidence>
<sequence length="313" mass="35603">MMHFAQVARQSHRVIVSHQRGNGRRRRRSYSSSSSSSSSDADPEQQPPRLVWPADAKPTPYQVLHVDAGRPYEKTNFVRLVKLYHPDMHRSSSSSSGSIQDGATTTTTTTTMSPQTRLHRYHLVVAAHQLLSNPAQRRRYDLYKMGWLAHTPPSATTQDPPPPSRAETWPPRTENNDDDNDRPSPLKQVPIYMSNHAFAILVLVLAFGFAIASCERIRRERRRRRGGGGLGRLVDIVDGDIVRSLYGAQHLVSGRSKDERILAFLCRRHVTAMGGRQEVKDDEDDEDKKDEVEQHQGGFLPMDEHWEQNMCRH</sequence>
<feature type="domain" description="J" evidence="3">
    <location>
        <begin position="59"/>
        <end position="144"/>
    </location>
</feature>
<keyword evidence="2" id="KW-0812">Transmembrane</keyword>
<feature type="region of interest" description="Disordered" evidence="1">
    <location>
        <begin position="151"/>
        <end position="187"/>
    </location>
</feature>
<dbReference type="PROSITE" id="PS50076">
    <property type="entry name" value="DNAJ_2"/>
    <property type="match status" value="1"/>
</dbReference>
<dbReference type="Proteomes" id="UP000237441">
    <property type="component" value="Unassembled WGS sequence"/>
</dbReference>